<name>A0A0C3C3L8_OIDMZ</name>
<organism evidence="1 2">
    <name type="scientific">Oidiodendron maius (strain Zn)</name>
    <dbReference type="NCBI Taxonomy" id="913774"/>
    <lineage>
        <taxon>Eukaryota</taxon>
        <taxon>Fungi</taxon>
        <taxon>Dikarya</taxon>
        <taxon>Ascomycota</taxon>
        <taxon>Pezizomycotina</taxon>
        <taxon>Leotiomycetes</taxon>
        <taxon>Leotiomycetes incertae sedis</taxon>
        <taxon>Myxotrichaceae</taxon>
        <taxon>Oidiodendron</taxon>
    </lineage>
</organism>
<dbReference type="HOGENOM" id="CLU_1787369_0_0_1"/>
<dbReference type="EMBL" id="KN832895">
    <property type="protein sequence ID" value="KIM93488.1"/>
    <property type="molecule type" value="Genomic_DNA"/>
</dbReference>
<dbReference type="InParanoid" id="A0A0C3C3L8"/>
<proteinExistence type="predicted"/>
<dbReference type="Proteomes" id="UP000054321">
    <property type="component" value="Unassembled WGS sequence"/>
</dbReference>
<sequence>MTVTLVVRGTSIRKVPTNRVSTSLAIVVSFDLSSFPYKFKYTAEKHGIYIPRNGQEGLDAPPSLNRLQILIPSQSLQQPHLPMRKSSPHPISKMQDLSRYINSELAEESAKLGLKDNTGILPGWRSGRAPRVPKVVATNESRPAR</sequence>
<protein>
    <submittedName>
        <fullName evidence="1">Uncharacterized protein</fullName>
    </submittedName>
</protein>
<accession>A0A0C3C3L8</accession>
<keyword evidence="2" id="KW-1185">Reference proteome</keyword>
<dbReference type="AlphaFoldDB" id="A0A0C3C3L8"/>
<reference evidence="2" key="2">
    <citation type="submission" date="2015-01" db="EMBL/GenBank/DDBJ databases">
        <title>Evolutionary Origins and Diversification of the Mycorrhizal Mutualists.</title>
        <authorList>
            <consortium name="DOE Joint Genome Institute"/>
            <consortium name="Mycorrhizal Genomics Consortium"/>
            <person name="Kohler A."/>
            <person name="Kuo A."/>
            <person name="Nagy L.G."/>
            <person name="Floudas D."/>
            <person name="Copeland A."/>
            <person name="Barry K.W."/>
            <person name="Cichocki N."/>
            <person name="Veneault-Fourrey C."/>
            <person name="LaButti K."/>
            <person name="Lindquist E.A."/>
            <person name="Lipzen A."/>
            <person name="Lundell T."/>
            <person name="Morin E."/>
            <person name="Murat C."/>
            <person name="Riley R."/>
            <person name="Ohm R."/>
            <person name="Sun H."/>
            <person name="Tunlid A."/>
            <person name="Henrissat B."/>
            <person name="Grigoriev I.V."/>
            <person name="Hibbett D.S."/>
            <person name="Martin F."/>
        </authorList>
    </citation>
    <scope>NUCLEOTIDE SEQUENCE [LARGE SCALE GENOMIC DNA]</scope>
    <source>
        <strain evidence="2">Zn</strain>
    </source>
</reference>
<evidence type="ECO:0000313" key="1">
    <source>
        <dbReference type="EMBL" id="KIM93488.1"/>
    </source>
</evidence>
<evidence type="ECO:0000313" key="2">
    <source>
        <dbReference type="Proteomes" id="UP000054321"/>
    </source>
</evidence>
<gene>
    <name evidence="1" type="ORF">OIDMADRAFT_61633</name>
</gene>
<reference evidence="1 2" key="1">
    <citation type="submission" date="2014-04" db="EMBL/GenBank/DDBJ databases">
        <authorList>
            <consortium name="DOE Joint Genome Institute"/>
            <person name="Kuo A."/>
            <person name="Martino E."/>
            <person name="Perotto S."/>
            <person name="Kohler A."/>
            <person name="Nagy L.G."/>
            <person name="Floudas D."/>
            <person name="Copeland A."/>
            <person name="Barry K.W."/>
            <person name="Cichocki N."/>
            <person name="Veneault-Fourrey C."/>
            <person name="LaButti K."/>
            <person name="Lindquist E.A."/>
            <person name="Lipzen A."/>
            <person name="Lundell T."/>
            <person name="Morin E."/>
            <person name="Murat C."/>
            <person name="Sun H."/>
            <person name="Tunlid A."/>
            <person name="Henrissat B."/>
            <person name="Grigoriev I.V."/>
            <person name="Hibbett D.S."/>
            <person name="Martin F."/>
            <person name="Nordberg H.P."/>
            <person name="Cantor M.N."/>
            <person name="Hua S.X."/>
        </authorList>
    </citation>
    <scope>NUCLEOTIDE SEQUENCE [LARGE SCALE GENOMIC DNA]</scope>
    <source>
        <strain evidence="1 2">Zn</strain>
    </source>
</reference>